<dbReference type="Gene3D" id="3.40.390.10">
    <property type="entry name" value="Collagenase (Catalytic Domain)"/>
    <property type="match status" value="1"/>
</dbReference>
<dbReference type="InterPro" id="IPR001567">
    <property type="entry name" value="Pept_M3A_M3B_dom"/>
</dbReference>
<keyword evidence="8 9" id="KW-0482">Metalloprotease</keyword>
<keyword evidence="4 9" id="KW-0645">Protease</keyword>
<keyword evidence="12" id="KW-1185">Reference proteome</keyword>
<evidence type="ECO:0000256" key="6">
    <source>
        <dbReference type="ARBA" id="ARBA00022801"/>
    </source>
</evidence>
<feature type="domain" description="Peptidase M3A/M3B catalytic" evidence="10">
    <location>
        <begin position="224"/>
        <end position="688"/>
    </location>
</feature>
<keyword evidence="6 9" id="KW-0378">Hydrolase</keyword>
<evidence type="ECO:0000256" key="4">
    <source>
        <dbReference type="ARBA" id="ARBA00022670"/>
    </source>
</evidence>
<dbReference type="PANTHER" id="PTHR11804:SF84">
    <property type="entry name" value="SACCHAROLYSIN"/>
    <property type="match status" value="1"/>
</dbReference>
<dbReference type="Pfam" id="PF01432">
    <property type="entry name" value="Peptidase_M3"/>
    <property type="match status" value="1"/>
</dbReference>
<evidence type="ECO:0000256" key="9">
    <source>
        <dbReference type="RuleBase" id="RU003435"/>
    </source>
</evidence>
<organism evidence="11 12">
    <name type="scientific">Choiromyces venosus 120613-1</name>
    <dbReference type="NCBI Taxonomy" id="1336337"/>
    <lineage>
        <taxon>Eukaryota</taxon>
        <taxon>Fungi</taxon>
        <taxon>Dikarya</taxon>
        <taxon>Ascomycota</taxon>
        <taxon>Pezizomycotina</taxon>
        <taxon>Pezizomycetes</taxon>
        <taxon>Pezizales</taxon>
        <taxon>Tuberaceae</taxon>
        <taxon>Choiromyces</taxon>
    </lineage>
</organism>
<keyword evidence="7 9" id="KW-0862">Zinc</keyword>
<protein>
    <submittedName>
        <fullName evidence="11">Zincin</fullName>
    </submittedName>
</protein>
<evidence type="ECO:0000313" key="11">
    <source>
        <dbReference type="EMBL" id="RPA92218.1"/>
    </source>
</evidence>
<gene>
    <name evidence="11" type="ORF">L873DRAFT_1710923</name>
</gene>
<reference evidence="11 12" key="1">
    <citation type="journal article" date="2018" name="Nat. Ecol. Evol.">
        <title>Pezizomycetes genomes reveal the molecular basis of ectomycorrhizal truffle lifestyle.</title>
        <authorList>
            <person name="Murat C."/>
            <person name="Payen T."/>
            <person name="Noel B."/>
            <person name="Kuo A."/>
            <person name="Morin E."/>
            <person name="Chen J."/>
            <person name="Kohler A."/>
            <person name="Krizsan K."/>
            <person name="Balestrini R."/>
            <person name="Da Silva C."/>
            <person name="Montanini B."/>
            <person name="Hainaut M."/>
            <person name="Levati E."/>
            <person name="Barry K.W."/>
            <person name="Belfiori B."/>
            <person name="Cichocki N."/>
            <person name="Clum A."/>
            <person name="Dockter R.B."/>
            <person name="Fauchery L."/>
            <person name="Guy J."/>
            <person name="Iotti M."/>
            <person name="Le Tacon F."/>
            <person name="Lindquist E.A."/>
            <person name="Lipzen A."/>
            <person name="Malagnac F."/>
            <person name="Mello A."/>
            <person name="Molinier V."/>
            <person name="Miyauchi S."/>
            <person name="Poulain J."/>
            <person name="Riccioni C."/>
            <person name="Rubini A."/>
            <person name="Sitrit Y."/>
            <person name="Splivallo R."/>
            <person name="Traeger S."/>
            <person name="Wang M."/>
            <person name="Zifcakova L."/>
            <person name="Wipf D."/>
            <person name="Zambonelli A."/>
            <person name="Paolocci F."/>
            <person name="Nowrousian M."/>
            <person name="Ottonello S."/>
            <person name="Baldrian P."/>
            <person name="Spatafora J.W."/>
            <person name="Henrissat B."/>
            <person name="Nagy L.G."/>
            <person name="Aury J.M."/>
            <person name="Wincker P."/>
            <person name="Grigoriev I.V."/>
            <person name="Bonfante P."/>
            <person name="Martin F.M."/>
        </authorList>
    </citation>
    <scope>NUCLEOTIDE SEQUENCE [LARGE SCALE GENOMIC DNA]</scope>
    <source>
        <strain evidence="11 12">120613-1</strain>
    </source>
</reference>
<dbReference type="GO" id="GO:0006518">
    <property type="term" value="P:peptide metabolic process"/>
    <property type="evidence" value="ECO:0007669"/>
    <property type="project" value="TreeGrafter"/>
</dbReference>
<proteinExistence type="inferred from homology"/>
<evidence type="ECO:0000256" key="8">
    <source>
        <dbReference type="ARBA" id="ARBA00023049"/>
    </source>
</evidence>
<dbReference type="GO" id="GO:0005758">
    <property type="term" value="C:mitochondrial intermembrane space"/>
    <property type="evidence" value="ECO:0007669"/>
    <property type="project" value="TreeGrafter"/>
</dbReference>
<dbReference type="SUPFAM" id="SSF55486">
    <property type="entry name" value="Metalloproteases ('zincins'), catalytic domain"/>
    <property type="match status" value="1"/>
</dbReference>
<keyword evidence="5 9" id="KW-0479">Metal-binding</keyword>
<dbReference type="Gene3D" id="1.20.1050.40">
    <property type="entry name" value="Endopeptidase. Chain P, domain 1"/>
    <property type="match status" value="1"/>
</dbReference>
<dbReference type="GO" id="GO:0046872">
    <property type="term" value="F:metal ion binding"/>
    <property type="evidence" value="ECO:0007669"/>
    <property type="project" value="UniProtKB-UniRule"/>
</dbReference>
<dbReference type="AlphaFoldDB" id="A0A3N4J554"/>
<dbReference type="FunFam" id="3.40.390.10:FF:000006">
    <property type="entry name" value="Thimet oligopeptidase 1"/>
    <property type="match status" value="1"/>
</dbReference>
<dbReference type="InterPro" id="IPR024077">
    <property type="entry name" value="Neurolysin/TOP_dom2"/>
</dbReference>
<evidence type="ECO:0000259" key="10">
    <source>
        <dbReference type="Pfam" id="PF01432"/>
    </source>
</evidence>
<comment type="cofactor">
    <cofactor evidence="9">
        <name>Zn(2+)</name>
        <dbReference type="ChEBI" id="CHEBI:29105"/>
    </cofactor>
    <text evidence="9">Binds 1 zinc ion.</text>
</comment>
<dbReference type="GO" id="GO:0006508">
    <property type="term" value="P:proteolysis"/>
    <property type="evidence" value="ECO:0007669"/>
    <property type="project" value="UniProtKB-KW"/>
</dbReference>
<dbReference type="PANTHER" id="PTHR11804">
    <property type="entry name" value="PROTEASE M3 THIMET OLIGOPEPTIDASE-RELATED"/>
    <property type="match status" value="1"/>
</dbReference>
<accession>A0A3N4J554</accession>
<evidence type="ECO:0000256" key="3">
    <source>
        <dbReference type="ARBA" id="ARBA00022490"/>
    </source>
</evidence>
<evidence type="ECO:0000256" key="2">
    <source>
        <dbReference type="ARBA" id="ARBA00006040"/>
    </source>
</evidence>
<dbReference type="FunFam" id="1.20.1050.40:FF:000001">
    <property type="entry name" value="Thimet oligopeptidase 1"/>
    <property type="match status" value="1"/>
</dbReference>
<evidence type="ECO:0000256" key="5">
    <source>
        <dbReference type="ARBA" id="ARBA00022723"/>
    </source>
</evidence>
<dbReference type="InterPro" id="IPR024080">
    <property type="entry name" value="Neurolysin/TOP_N"/>
</dbReference>
<dbReference type="InterPro" id="IPR024079">
    <property type="entry name" value="MetalloPept_cat_dom_sf"/>
</dbReference>
<evidence type="ECO:0000256" key="1">
    <source>
        <dbReference type="ARBA" id="ARBA00004496"/>
    </source>
</evidence>
<dbReference type="InterPro" id="IPR045090">
    <property type="entry name" value="Pept_M3A_M3B"/>
</dbReference>
<keyword evidence="3" id="KW-0963">Cytoplasm</keyword>
<evidence type="ECO:0000256" key="7">
    <source>
        <dbReference type="ARBA" id="ARBA00022833"/>
    </source>
</evidence>
<dbReference type="CDD" id="cd06455">
    <property type="entry name" value="M3A_TOP"/>
    <property type="match status" value="1"/>
</dbReference>
<dbReference type="OrthoDB" id="534666at2759"/>
<name>A0A3N4J554_9PEZI</name>
<dbReference type="GO" id="GO:0004222">
    <property type="term" value="F:metalloendopeptidase activity"/>
    <property type="evidence" value="ECO:0007669"/>
    <property type="project" value="InterPro"/>
</dbReference>
<comment type="subcellular location">
    <subcellularLocation>
        <location evidence="1">Cytoplasm</location>
    </subcellularLocation>
</comment>
<dbReference type="EMBL" id="ML120478">
    <property type="protein sequence ID" value="RPA92218.1"/>
    <property type="molecule type" value="Genomic_DNA"/>
</dbReference>
<sequence length="691" mass="79198">MGTSYPKPPPAPQFTHTPESVITATKKLIASSRQLEDKIAKEVTSESANFVNVLRPLAEDENAMGLESAILGFYQYVSTDKTLRDASSEAERLLDDFGIESSMREDIYKLVSAIKKSPQTKAVDIDAESTRLLEKMYEAYIRNGLGLAEKERARFKEIKKELSILGIDFSKRLNEENGGIWFTPEELEGVPEDVLSGFTKGEAGSENEGKLRLTFKYPDLFPTMRYAINPETRKTVFLGNENKCNENSDLFKRAIELRDEKARLLGFKNHAEFILQPKMAKTPEKVIAFLKDLRQKLAPGGEKEKNRLKRLKAADSEEKKIKDDGHYYLWDHRYYDRLLLEKEYKLDAQKIAEYFPLTHTIQGMMKIFESLFGLEFVEVTDETKNTWHEDCKQFRVYNEKPTDGSEQTFVGWLYLDLHPREGKYGHAANFNLQPGFTGKKGERHYPATALVCNFSKPTATKPSLLKHDEVVTLFHELGHGIHDLVSITYYSRFHGTNVVRDFVEAPSQMLENWCWTRSELTSLSSHYETGEKIPQEMVDTIINTKHVNDALFNLRQLHFAFFDMEMHSYKNHDDVVKAVPSVRYNKLRTEIALLDPPSGVGDDFGHGEATFGHLMGGYDAGYYGYLWSQVFSTDMFYTAFKKAPMDGVQGRRYRHTVLEKGGSRDEMETLKEFLGREPNSDAFFEDLGLKK</sequence>
<comment type="similarity">
    <text evidence="2 9">Belongs to the peptidase M3 family.</text>
</comment>
<dbReference type="Proteomes" id="UP000276215">
    <property type="component" value="Unassembled WGS sequence"/>
</dbReference>
<dbReference type="STRING" id="1336337.A0A3N4J554"/>
<dbReference type="Gene3D" id="1.10.1370.10">
    <property type="entry name" value="Neurolysin, domain 3"/>
    <property type="match status" value="1"/>
</dbReference>
<evidence type="ECO:0000313" key="12">
    <source>
        <dbReference type="Proteomes" id="UP000276215"/>
    </source>
</evidence>